<dbReference type="InterPro" id="IPR026881">
    <property type="entry name" value="WYL_dom"/>
</dbReference>
<dbReference type="InterPro" id="IPR057727">
    <property type="entry name" value="WCX_dom"/>
</dbReference>
<dbReference type="Pfam" id="PF25583">
    <property type="entry name" value="WCX"/>
    <property type="match status" value="1"/>
</dbReference>
<feature type="domain" description="WCX" evidence="2">
    <location>
        <begin position="242"/>
        <end position="318"/>
    </location>
</feature>
<evidence type="ECO:0000313" key="3">
    <source>
        <dbReference type="EMBL" id="GAA3823715.1"/>
    </source>
</evidence>
<organism evidence="3 4">
    <name type="scientific">Nocardioides panacisoli</name>
    <dbReference type="NCBI Taxonomy" id="627624"/>
    <lineage>
        <taxon>Bacteria</taxon>
        <taxon>Bacillati</taxon>
        <taxon>Actinomycetota</taxon>
        <taxon>Actinomycetes</taxon>
        <taxon>Propionibacteriales</taxon>
        <taxon>Nocardioidaceae</taxon>
        <taxon>Nocardioides</taxon>
    </lineage>
</organism>
<dbReference type="Pfam" id="PF13280">
    <property type="entry name" value="WYL"/>
    <property type="match status" value="1"/>
</dbReference>
<dbReference type="EMBL" id="BAABAH010000009">
    <property type="protein sequence ID" value="GAA3823715.1"/>
    <property type="molecule type" value="Genomic_DNA"/>
</dbReference>
<sequence length="320" mass="35797">MPAPKSERLLNLLIMLLVQRHPIAKDRIRELLYADSRPDAFEKMFERDKDELRSLGVPVEVAAIDPLFDDEVGYRIPADEFALPDIELTPEEAAVVGLASRSWQHATAAQATTEAVRKLTAAGVDVDLQALEISQTRPSSDEPAFARCWEAVCDRRAIEFRYQRPMESESRLRHVQPWGVVRSTGRWYVVGYDTDRGDERVFRLDRVLGEVEAVGEPHAYTVPPDTDLRAVIERLAPEPAAPRAVLLARKGTGHTFRRRAARLTPGVDGPDGTAEWDRIELARPARGFVDEVLYHGPDVVLVEPATLRDEVVARLVEAVG</sequence>
<dbReference type="PANTHER" id="PTHR34580:SF3">
    <property type="entry name" value="PROTEIN PAFB"/>
    <property type="match status" value="1"/>
</dbReference>
<feature type="domain" description="WYL" evidence="1">
    <location>
        <begin position="144"/>
        <end position="208"/>
    </location>
</feature>
<reference evidence="4" key="1">
    <citation type="journal article" date="2019" name="Int. J. Syst. Evol. Microbiol.">
        <title>The Global Catalogue of Microorganisms (GCM) 10K type strain sequencing project: providing services to taxonomists for standard genome sequencing and annotation.</title>
        <authorList>
            <consortium name="The Broad Institute Genomics Platform"/>
            <consortium name="The Broad Institute Genome Sequencing Center for Infectious Disease"/>
            <person name="Wu L."/>
            <person name="Ma J."/>
        </authorList>
    </citation>
    <scope>NUCLEOTIDE SEQUENCE [LARGE SCALE GENOMIC DNA]</scope>
    <source>
        <strain evidence="4">JCM 16953</strain>
    </source>
</reference>
<proteinExistence type="predicted"/>
<protein>
    <submittedName>
        <fullName evidence="3">WYL domain-containing protein</fullName>
    </submittedName>
</protein>
<accession>A0ABP7IQ18</accession>
<gene>
    <name evidence="3" type="ORF">GCM10022242_26470</name>
</gene>
<evidence type="ECO:0000259" key="2">
    <source>
        <dbReference type="Pfam" id="PF25583"/>
    </source>
</evidence>
<dbReference type="Proteomes" id="UP001501821">
    <property type="component" value="Unassembled WGS sequence"/>
</dbReference>
<evidence type="ECO:0000259" key="1">
    <source>
        <dbReference type="Pfam" id="PF13280"/>
    </source>
</evidence>
<name>A0ABP7IQ18_9ACTN</name>
<dbReference type="RefSeq" id="WP_344776162.1">
    <property type="nucleotide sequence ID" value="NZ_BAABAH010000009.1"/>
</dbReference>
<dbReference type="PROSITE" id="PS52050">
    <property type="entry name" value="WYL"/>
    <property type="match status" value="1"/>
</dbReference>
<evidence type="ECO:0000313" key="4">
    <source>
        <dbReference type="Proteomes" id="UP001501821"/>
    </source>
</evidence>
<dbReference type="PANTHER" id="PTHR34580">
    <property type="match status" value="1"/>
</dbReference>
<comment type="caution">
    <text evidence="3">The sequence shown here is derived from an EMBL/GenBank/DDBJ whole genome shotgun (WGS) entry which is preliminary data.</text>
</comment>
<dbReference type="InterPro" id="IPR051534">
    <property type="entry name" value="CBASS_pafABC_assoc_protein"/>
</dbReference>
<keyword evidence="4" id="KW-1185">Reference proteome</keyword>